<dbReference type="OMA" id="YDDIRAP"/>
<feature type="compositionally biased region" description="Basic and acidic residues" evidence="1">
    <location>
        <begin position="59"/>
        <end position="88"/>
    </location>
</feature>
<feature type="compositionally biased region" description="Basic and acidic residues" evidence="1">
    <location>
        <begin position="20"/>
        <end position="40"/>
    </location>
</feature>
<evidence type="ECO:0000256" key="1">
    <source>
        <dbReference type="SAM" id="MobiDB-lite"/>
    </source>
</evidence>
<protein>
    <submittedName>
        <fullName evidence="2">Uncharacterized protein</fullName>
    </submittedName>
</protein>
<evidence type="ECO:0000313" key="2">
    <source>
        <dbReference type="Ensembl" id="ENSBIXP00000012091.1"/>
    </source>
</evidence>
<dbReference type="Proteomes" id="UP000314981">
    <property type="component" value="Chromosome 19"/>
</dbReference>
<reference evidence="2" key="2">
    <citation type="submission" date="2025-08" db="UniProtKB">
        <authorList>
            <consortium name="Ensembl"/>
        </authorList>
    </citation>
    <scope>IDENTIFICATION</scope>
</reference>
<accession>A0A4W2CGB4</accession>
<feature type="region of interest" description="Disordered" evidence="1">
    <location>
        <begin position="18"/>
        <end position="91"/>
    </location>
</feature>
<dbReference type="Ensembl" id="ENSBIXT00000021804.1">
    <property type="protein sequence ID" value="ENSBIXP00000012091.1"/>
    <property type="gene ID" value="ENSBIXG00000017205.1"/>
</dbReference>
<reference evidence="2" key="3">
    <citation type="submission" date="2025-09" db="UniProtKB">
        <authorList>
            <consortium name="Ensembl"/>
        </authorList>
    </citation>
    <scope>IDENTIFICATION</scope>
</reference>
<keyword evidence="3" id="KW-1185">Reference proteome</keyword>
<evidence type="ECO:0000313" key="3">
    <source>
        <dbReference type="Proteomes" id="UP000314981"/>
    </source>
</evidence>
<name>A0A4W2CGB4_BOBOX</name>
<organism evidence="2 3">
    <name type="scientific">Bos indicus x Bos taurus</name>
    <name type="common">Hybrid cattle</name>
    <dbReference type="NCBI Taxonomy" id="30522"/>
    <lineage>
        <taxon>Eukaryota</taxon>
        <taxon>Metazoa</taxon>
        <taxon>Chordata</taxon>
        <taxon>Craniata</taxon>
        <taxon>Vertebrata</taxon>
        <taxon>Euteleostomi</taxon>
        <taxon>Mammalia</taxon>
        <taxon>Eutheria</taxon>
        <taxon>Laurasiatheria</taxon>
        <taxon>Artiodactyla</taxon>
        <taxon>Ruminantia</taxon>
        <taxon>Pecora</taxon>
        <taxon>Bovidae</taxon>
        <taxon>Bovinae</taxon>
        <taxon>Bos</taxon>
    </lineage>
</organism>
<proteinExistence type="predicted"/>
<sequence length="227" mass="25548">MSRFGNWKAYQVSRSLMPYDDIRAPSERRKKKEALSEEQPRALGQRLLKGEGAQVTGNKTRDASDDKAAEDRASPGKRESRKDARGTDWKLPVPLGPVYPPLVSSLSSVKALGRSWELTPPTANRFRIHDVHAAHLPQQGPFQNFMDMKAEKRLAGRKERRSRFGDINPHKCYQFGQVFCPFQALATTVCTDSGKELKAGGHSCVQKHSHFQKRKRSGERGIFCDKG</sequence>
<reference evidence="2 3" key="1">
    <citation type="submission" date="2018-11" db="EMBL/GenBank/DDBJ databases">
        <title>Haplotype-resolved cattle genomes.</title>
        <authorList>
            <person name="Low W.Y."/>
            <person name="Tearle R."/>
            <person name="Bickhart D.M."/>
            <person name="Rosen B.D."/>
            <person name="Koren S."/>
            <person name="Rhie A."/>
            <person name="Hiendleder S."/>
            <person name="Phillippy A.M."/>
            <person name="Smith T.P.L."/>
            <person name="Williams J.L."/>
        </authorList>
    </citation>
    <scope>NUCLEOTIDE SEQUENCE [LARGE SCALE GENOMIC DNA]</scope>
</reference>
<dbReference type="AlphaFoldDB" id="A0A4W2CGB4"/>